<dbReference type="EMBL" id="JAUSUY010000004">
    <property type="protein sequence ID" value="MDT3425572.1"/>
    <property type="molecule type" value="Genomic_DNA"/>
</dbReference>
<dbReference type="PANTHER" id="PTHR41283:SF1">
    <property type="entry name" value="AMINOGLYCOSIDE PHOSPHOTRANSFERASE DOMAIN-CONTAINING PROTEIN"/>
    <property type="match status" value="1"/>
</dbReference>
<keyword evidence="2" id="KW-0418">Kinase</keyword>
<feature type="domain" description="Aminoglycoside phosphotransferase" evidence="1">
    <location>
        <begin position="22"/>
        <end position="252"/>
    </location>
</feature>
<dbReference type="Proteomes" id="UP001248709">
    <property type="component" value="Unassembled WGS sequence"/>
</dbReference>
<dbReference type="Pfam" id="PF01636">
    <property type="entry name" value="APH"/>
    <property type="match status" value="1"/>
</dbReference>
<evidence type="ECO:0000313" key="2">
    <source>
        <dbReference type="EMBL" id="MDT3425572.1"/>
    </source>
</evidence>
<gene>
    <name evidence="2" type="ORF">J2Z22_001091</name>
</gene>
<dbReference type="InterPro" id="IPR002575">
    <property type="entry name" value="Aminoglycoside_PTrfase"/>
</dbReference>
<evidence type="ECO:0000259" key="1">
    <source>
        <dbReference type="Pfam" id="PF01636"/>
    </source>
</evidence>
<sequence>MNDRIAEQTLRSVPFVRSGASILPIDKGYSGDQKYRVIQNGSSYLLRIFDVGLYRNKLAEFEVLKTMEAYGVRCSRPLEIGILPDTGLGYHVLTYIEGDDAADQLPLYSADVQYRIGWEAGNELRTIHQYKAPGGISPWAERKTAKHRRYMGEYHRLGLCIPGGAKVMEFIEGRLALMKEAPNRLQHDDFHTGNLIVRDKRLAGVIDFNRMDFGDPVHEFIKAGLFSSEVSLPFCIGQIKGYHQGREPVDAFWQLYSLYTAMVLVSSMVWTIKFVPDETEDMMARIERVMEDHAGFESVIPKWYIEGTTRYVV</sequence>
<proteinExistence type="predicted"/>
<keyword evidence="3" id="KW-1185">Reference proteome</keyword>
<protein>
    <submittedName>
        <fullName evidence="2">Aminoglycoside phosphotransferase (APT) family kinase protein</fullName>
    </submittedName>
</protein>
<dbReference type="PANTHER" id="PTHR41283">
    <property type="entry name" value="AMINOGLYCOSIDE PHOSPHOTRANSFERASE"/>
    <property type="match status" value="1"/>
</dbReference>
<dbReference type="SUPFAM" id="SSF56112">
    <property type="entry name" value="Protein kinase-like (PK-like)"/>
    <property type="match status" value="1"/>
</dbReference>
<dbReference type="InterPro" id="IPR011009">
    <property type="entry name" value="Kinase-like_dom_sf"/>
</dbReference>
<name>A0ABU3H420_9BACL</name>
<evidence type="ECO:0000313" key="3">
    <source>
        <dbReference type="Proteomes" id="UP001248709"/>
    </source>
</evidence>
<reference evidence="2 3" key="1">
    <citation type="submission" date="2023-07" db="EMBL/GenBank/DDBJ databases">
        <title>Genomic Encyclopedia of Type Strains, Phase IV (KMG-IV): sequencing the most valuable type-strain genomes for metagenomic binning, comparative biology and taxonomic classification.</title>
        <authorList>
            <person name="Goeker M."/>
        </authorList>
    </citation>
    <scope>NUCLEOTIDE SEQUENCE [LARGE SCALE GENOMIC DNA]</scope>
    <source>
        <strain evidence="2 3">T98</strain>
    </source>
</reference>
<dbReference type="RefSeq" id="WP_025698509.1">
    <property type="nucleotide sequence ID" value="NZ_JAUSUY010000004.1"/>
</dbReference>
<organism evidence="2 3">
    <name type="scientific">Paenibacillus forsythiae</name>
    <dbReference type="NCBI Taxonomy" id="365616"/>
    <lineage>
        <taxon>Bacteria</taxon>
        <taxon>Bacillati</taxon>
        <taxon>Bacillota</taxon>
        <taxon>Bacilli</taxon>
        <taxon>Bacillales</taxon>
        <taxon>Paenibacillaceae</taxon>
        <taxon>Paenibacillus</taxon>
    </lineage>
</organism>
<accession>A0ABU3H420</accession>
<keyword evidence="2" id="KW-0808">Transferase</keyword>
<comment type="caution">
    <text evidence="2">The sequence shown here is derived from an EMBL/GenBank/DDBJ whole genome shotgun (WGS) entry which is preliminary data.</text>
</comment>
<dbReference type="Gene3D" id="3.90.1200.10">
    <property type="match status" value="1"/>
</dbReference>
<dbReference type="GO" id="GO:0016301">
    <property type="term" value="F:kinase activity"/>
    <property type="evidence" value="ECO:0007669"/>
    <property type="project" value="UniProtKB-KW"/>
</dbReference>